<evidence type="ECO:0000256" key="4">
    <source>
        <dbReference type="ARBA" id="ARBA00012729"/>
    </source>
</evidence>
<dbReference type="Pfam" id="PF00704">
    <property type="entry name" value="Glyco_hydro_18"/>
    <property type="match status" value="1"/>
</dbReference>
<dbReference type="Proteomes" id="UP000749293">
    <property type="component" value="Unassembled WGS sequence"/>
</dbReference>
<dbReference type="EMBL" id="JAANYQ010000021">
    <property type="protein sequence ID" value="KAF4119729.1"/>
    <property type="molecule type" value="Genomic_DNA"/>
</dbReference>
<keyword evidence="6 11" id="KW-0378">Hydrolase</keyword>
<dbReference type="PANTHER" id="PTHR11177">
    <property type="entry name" value="CHITINASE"/>
    <property type="match status" value="1"/>
</dbReference>
<evidence type="ECO:0000256" key="2">
    <source>
        <dbReference type="ARBA" id="ARBA00004613"/>
    </source>
</evidence>
<evidence type="ECO:0000256" key="8">
    <source>
        <dbReference type="ARBA" id="ARBA00023277"/>
    </source>
</evidence>
<dbReference type="InterPro" id="IPR029070">
    <property type="entry name" value="Chitinase_insertion_sf"/>
</dbReference>
<dbReference type="EC" id="3.2.1.14" evidence="4"/>
<organism evidence="13 14">
    <name type="scientific">Geosmithia morbida</name>
    <dbReference type="NCBI Taxonomy" id="1094350"/>
    <lineage>
        <taxon>Eukaryota</taxon>
        <taxon>Fungi</taxon>
        <taxon>Dikarya</taxon>
        <taxon>Ascomycota</taxon>
        <taxon>Pezizomycotina</taxon>
        <taxon>Sordariomycetes</taxon>
        <taxon>Hypocreomycetidae</taxon>
        <taxon>Hypocreales</taxon>
        <taxon>Bionectriaceae</taxon>
        <taxon>Geosmithia</taxon>
    </lineage>
</organism>
<evidence type="ECO:0000256" key="6">
    <source>
        <dbReference type="ARBA" id="ARBA00022801"/>
    </source>
</evidence>
<dbReference type="OrthoDB" id="76388at2759"/>
<dbReference type="GeneID" id="55970623"/>
<dbReference type="RefSeq" id="XP_035318381.1">
    <property type="nucleotide sequence ID" value="XM_035466370.1"/>
</dbReference>
<dbReference type="GO" id="GO:0000272">
    <property type="term" value="P:polysaccharide catabolic process"/>
    <property type="evidence" value="ECO:0007669"/>
    <property type="project" value="UniProtKB-KW"/>
</dbReference>
<evidence type="ECO:0000259" key="12">
    <source>
        <dbReference type="PROSITE" id="PS51910"/>
    </source>
</evidence>
<evidence type="ECO:0000256" key="10">
    <source>
        <dbReference type="ARBA" id="ARBA00023326"/>
    </source>
</evidence>
<evidence type="ECO:0000256" key="5">
    <source>
        <dbReference type="ARBA" id="ARBA00022525"/>
    </source>
</evidence>
<dbReference type="SMART" id="SM00636">
    <property type="entry name" value="Glyco_18"/>
    <property type="match status" value="1"/>
</dbReference>
<dbReference type="GO" id="GO:0008061">
    <property type="term" value="F:chitin binding"/>
    <property type="evidence" value="ECO:0007669"/>
    <property type="project" value="InterPro"/>
</dbReference>
<comment type="similarity">
    <text evidence="3">Belongs to the glycosyl hydrolase 18 family. Chitinase class V subfamily.</text>
</comment>
<dbReference type="GO" id="GO:0008843">
    <property type="term" value="F:endochitinase activity"/>
    <property type="evidence" value="ECO:0007669"/>
    <property type="project" value="UniProtKB-EC"/>
</dbReference>
<accession>A0A9P4YRK5</accession>
<dbReference type="PROSITE" id="PS51910">
    <property type="entry name" value="GH18_2"/>
    <property type="match status" value="1"/>
</dbReference>
<dbReference type="InterPro" id="IPR050314">
    <property type="entry name" value="Glycosyl_Hydrlase_18"/>
</dbReference>
<dbReference type="InterPro" id="IPR001579">
    <property type="entry name" value="Glyco_hydro_18_chit_AS"/>
</dbReference>
<dbReference type="GO" id="GO:0005576">
    <property type="term" value="C:extracellular region"/>
    <property type="evidence" value="ECO:0007669"/>
    <property type="project" value="UniProtKB-SubCell"/>
</dbReference>
<comment type="catalytic activity">
    <reaction evidence="1">
        <text>Random endo-hydrolysis of N-acetyl-beta-D-glucosaminide (1-&gt;4)-beta-linkages in chitin and chitodextrins.</text>
        <dbReference type="EC" id="3.2.1.14"/>
    </reaction>
</comment>
<dbReference type="InterPro" id="IPR011583">
    <property type="entry name" value="Chitinase_II/V-like_cat"/>
</dbReference>
<name>A0A9P4YRK5_9HYPO</name>
<dbReference type="PROSITE" id="PS01095">
    <property type="entry name" value="GH18_1"/>
    <property type="match status" value="1"/>
</dbReference>
<evidence type="ECO:0000256" key="3">
    <source>
        <dbReference type="ARBA" id="ARBA00008682"/>
    </source>
</evidence>
<keyword evidence="10" id="KW-0624">Polysaccharide degradation</keyword>
<dbReference type="InterPro" id="IPR001223">
    <property type="entry name" value="Glyco_hydro18_cat"/>
</dbReference>
<dbReference type="AlphaFoldDB" id="A0A9P4YRK5"/>
<comment type="subcellular location">
    <subcellularLocation>
        <location evidence="2">Secreted</location>
    </subcellularLocation>
</comment>
<dbReference type="GO" id="GO:0006032">
    <property type="term" value="P:chitin catabolic process"/>
    <property type="evidence" value="ECO:0007669"/>
    <property type="project" value="UniProtKB-KW"/>
</dbReference>
<dbReference type="Gene3D" id="3.10.50.10">
    <property type="match status" value="1"/>
</dbReference>
<evidence type="ECO:0000256" key="9">
    <source>
        <dbReference type="ARBA" id="ARBA00023295"/>
    </source>
</evidence>
<proteinExistence type="inferred from homology"/>
<feature type="domain" description="GH18" evidence="12">
    <location>
        <begin position="5"/>
        <end position="340"/>
    </location>
</feature>
<reference evidence="13" key="1">
    <citation type="submission" date="2020-03" db="EMBL/GenBank/DDBJ databases">
        <title>Site-based positive gene gene selection in Geosmithia morbida across the United States reveals a broad range of putative effectors and factors for local host and environmental adapation.</title>
        <authorList>
            <person name="Onufrak A."/>
            <person name="Murdoch R.W."/>
            <person name="Gazis R."/>
            <person name="Huff M."/>
            <person name="Staton M."/>
            <person name="Klingeman W."/>
            <person name="Hadziabdic D."/>
        </authorList>
    </citation>
    <scope>NUCLEOTIDE SEQUENCE</scope>
    <source>
        <strain evidence="13">1262</strain>
    </source>
</reference>
<keyword evidence="8" id="KW-0119">Carbohydrate metabolism</keyword>
<dbReference type="Gene3D" id="3.20.20.80">
    <property type="entry name" value="Glycosidases"/>
    <property type="match status" value="1"/>
</dbReference>
<evidence type="ECO:0000256" key="7">
    <source>
        <dbReference type="ARBA" id="ARBA00023024"/>
    </source>
</evidence>
<gene>
    <name evidence="13" type="ORF">GMORB2_4395</name>
</gene>
<protein>
    <recommendedName>
        <fullName evidence="4">chitinase</fullName>
        <ecNumber evidence="4">3.2.1.14</ecNumber>
    </recommendedName>
</protein>
<keyword evidence="7" id="KW-0146">Chitin degradation</keyword>
<dbReference type="SUPFAM" id="SSF51445">
    <property type="entry name" value="(Trans)glycosidases"/>
    <property type="match status" value="1"/>
</dbReference>
<keyword evidence="5" id="KW-0964">Secreted</keyword>
<evidence type="ECO:0000256" key="11">
    <source>
        <dbReference type="RuleBase" id="RU000489"/>
    </source>
</evidence>
<keyword evidence="9 11" id="KW-0326">Glycosidase</keyword>
<keyword evidence="14" id="KW-1185">Reference proteome</keyword>
<evidence type="ECO:0000313" key="14">
    <source>
        <dbReference type="Proteomes" id="UP000749293"/>
    </source>
</evidence>
<evidence type="ECO:0000313" key="13">
    <source>
        <dbReference type="EMBL" id="KAF4119729.1"/>
    </source>
</evidence>
<comment type="caution">
    <text evidence="13">The sequence shown here is derived from an EMBL/GenBank/DDBJ whole genome shotgun (WGS) entry which is preliminary data.</text>
</comment>
<sequence>MSPDLVNAVYYPSWKVYKGCPPSCLDVRSVTHIFYAFLLDEFGDLKKEVDGEAGCLRALAKLKRNHRHLKTVVSLGGGSGSAEFPKLAAGEESRTTFAKEARKFCDLYDFDGIDIDWEHPSTSGEGENFVRLIEAAREELPHTRYILSAALPVGQYTLKHIDLGAAGRVLDHLNLMGYDFMGAWTDVSGHQAQLLPPSDNPDEVYPTLRKSVSGGVDYITSRGFPAHKIVVGIPAYGRFFPEATGPGQPFSARAGEVDYRDMADEWVANAAVDCRAAVASFVDSECERGFVSFDVPKTVEAKARYVRANGLGGLFYWTGVSDRGGDDSLVSAGFKALRQDKEEL</sequence>
<dbReference type="InterPro" id="IPR017853">
    <property type="entry name" value="GH"/>
</dbReference>
<evidence type="ECO:0000256" key="1">
    <source>
        <dbReference type="ARBA" id="ARBA00000822"/>
    </source>
</evidence>
<dbReference type="PANTHER" id="PTHR11177:SF228">
    <property type="entry name" value="CHITINASE"/>
    <property type="match status" value="1"/>
</dbReference>